<protein>
    <recommendedName>
        <fullName evidence="8">ComX pheromone</fullName>
    </recommendedName>
    <alternativeName>
        <fullName evidence="9">Competence pheromone</fullName>
    </alternativeName>
</protein>
<keyword evidence="5" id="KW-0449">Lipoprotein</keyword>
<evidence type="ECO:0000313" key="10">
    <source>
        <dbReference type="EMBL" id="KOO51823.1"/>
    </source>
</evidence>
<organism evidence="10 11">
    <name type="scientific">Viridibacillus arvi</name>
    <dbReference type="NCBI Taxonomy" id="263475"/>
    <lineage>
        <taxon>Bacteria</taxon>
        <taxon>Bacillati</taxon>
        <taxon>Bacillota</taxon>
        <taxon>Bacilli</taxon>
        <taxon>Bacillales</taxon>
        <taxon>Caryophanaceae</taxon>
        <taxon>Viridibacillus</taxon>
    </lineage>
</organism>
<evidence type="ECO:0000256" key="3">
    <source>
        <dbReference type="ARBA" id="ARBA00023044"/>
    </source>
</evidence>
<name>A0A0M0LM81_9BACL</name>
<dbReference type="RefSeq" id="WP_038185187.1">
    <property type="nucleotide sequence ID" value="NZ_JBCMNK010000007.1"/>
</dbReference>
<comment type="caution">
    <text evidence="10">The sequence shown here is derived from an EMBL/GenBank/DDBJ whole genome shotgun (WGS) entry which is preliminary data.</text>
</comment>
<dbReference type="GeneID" id="301135484"/>
<dbReference type="EMBL" id="LILB01000001">
    <property type="protein sequence ID" value="KOO51823.1"/>
    <property type="molecule type" value="Genomic_DNA"/>
</dbReference>
<evidence type="ECO:0000313" key="11">
    <source>
        <dbReference type="Proteomes" id="UP000036867"/>
    </source>
</evidence>
<keyword evidence="11" id="KW-1185">Reference proteome</keyword>
<dbReference type="Proteomes" id="UP000036867">
    <property type="component" value="Unassembled WGS sequence"/>
</dbReference>
<keyword evidence="6" id="KW-0636">Prenylation</keyword>
<keyword evidence="2" id="KW-0964">Secreted</keyword>
<sequence length="54" mass="6141">MMKFIQYLQENPAFIQLLKDNKLSLVGVTSLQQKAIVEAYDNDVCLGSLGWRPL</sequence>
<dbReference type="InterPro" id="IPR009233">
    <property type="entry name" value="Competence_ComX_Bacillus"/>
</dbReference>
<evidence type="ECO:0000256" key="5">
    <source>
        <dbReference type="ARBA" id="ARBA00023288"/>
    </source>
</evidence>
<proteinExistence type="predicted"/>
<evidence type="ECO:0000256" key="2">
    <source>
        <dbReference type="ARBA" id="ARBA00022525"/>
    </source>
</evidence>
<dbReference type="GO" id="GO:0030420">
    <property type="term" value="P:establishment of competence for transformation"/>
    <property type="evidence" value="ECO:0007669"/>
    <property type="project" value="UniProtKB-KW"/>
</dbReference>
<dbReference type="OrthoDB" id="2738762at2"/>
<evidence type="ECO:0000256" key="8">
    <source>
        <dbReference type="ARBA" id="ARBA00029545"/>
    </source>
</evidence>
<comment type="subunit">
    <text evidence="7">Interacts directly with the sensor histidine kinase ComP and stimulates its activity.</text>
</comment>
<evidence type="ECO:0000256" key="9">
    <source>
        <dbReference type="ARBA" id="ARBA00030321"/>
    </source>
</evidence>
<dbReference type="Pfam" id="PF05952">
    <property type="entry name" value="ComX"/>
    <property type="match status" value="1"/>
</dbReference>
<gene>
    <name evidence="10" type="ORF">AMD00_05115</name>
</gene>
<evidence type="ECO:0000256" key="4">
    <source>
        <dbReference type="ARBA" id="ARBA00023287"/>
    </source>
</evidence>
<evidence type="ECO:0000256" key="6">
    <source>
        <dbReference type="ARBA" id="ARBA00023289"/>
    </source>
</evidence>
<dbReference type="AlphaFoldDB" id="A0A0M0LM81"/>
<comment type="subcellular location">
    <subcellularLocation>
        <location evidence="1">Secreted</location>
    </subcellularLocation>
</comment>
<evidence type="ECO:0000256" key="7">
    <source>
        <dbReference type="ARBA" id="ARBA00029483"/>
    </source>
</evidence>
<reference evidence="11" key="1">
    <citation type="submission" date="2015-08" db="EMBL/GenBank/DDBJ databases">
        <title>Fjat-10028 dsm 16317.</title>
        <authorList>
            <person name="Liu B."/>
            <person name="Wang J."/>
            <person name="Zhu Y."/>
            <person name="Liu G."/>
            <person name="Chen Q."/>
            <person name="Chen Z."/>
            <person name="Lan J."/>
            <person name="Che J."/>
            <person name="Ge C."/>
            <person name="Shi H."/>
            <person name="Pan Z."/>
            <person name="Liu X."/>
        </authorList>
    </citation>
    <scope>NUCLEOTIDE SEQUENCE [LARGE SCALE GENOMIC DNA]</scope>
    <source>
        <strain evidence="11">DSM 16317</strain>
    </source>
</reference>
<keyword evidence="4" id="KW-0178">Competence</keyword>
<evidence type="ECO:0000256" key="1">
    <source>
        <dbReference type="ARBA" id="ARBA00004613"/>
    </source>
</evidence>
<keyword evidence="3" id="KW-0588">Pheromone</keyword>
<dbReference type="GO" id="GO:0005576">
    <property type="term" value="C:extracellular region"/>
    <property type="evidence" value="ECO:0007669"/>
    <property type="project" value="UniProtKB-SubCell"/>
</dbReference>
<accession>A0A0M0LM81</accession>
<dbReference type="GO" id="GO:0005186">
    <property type="term" value="F:pheromone activity"/>
    <property type="evidence" value="ECO:0007669"/>
    <property type="project" value="UniProtKB-KW"/>
</dbReference>